<accession>A0AAU8KB82</accession>
<dbReference type="RefSeq" id="WP_354596122.1">
    <property type="nucleotide sequence ID" value="NZ_CP136798.1"/>
</dbReference>
<dbReference type="EMBL" id="CP136798">
    <property type="protein sequence ID" value="XCN12293.1"/>
    <property type="molecule type" value="Genomic_DNA"/>
</dbReference>
<name>A0AAU8KB82_9ACTN</name>
<reference evidence="1" key="1">
    <citation type="submission" date="2023-10" db="EMBL/GenBank/DDBJ databases">
        <title>Complete genome sequence of Streptomyces sp. JL1001.</title>
        <authorList>
            <person name="Jiang L."/>
        </authorList>
    </citation>
    <scope>NUCLEOTIDE SEQUENCE</scope>
    <source>
        <strain evidence="1">JL1001</strain>
    </source>
</reference>
<evidence type="ECO:0000313" key="1">
    <source>
        <dbReference type="EMBL" id="XCN12293.1"/>
    </source>
</evidence>
<proteinExistence type="predicted"/>
<dbReference type="NCBIfam" id="NF038082">
    <property type="entry name" value="phiSA1p31"/>
    <property type="match status" value="1"/>
</dbReference>
<organism evidence="1">
    <name type="scientific">Streptomyces sp. JL1001</name>
    <dbReference type="NCBI Taxonomy" id="3078227"/>
    <lineage>
        <taxon>Bacteria</taxon>
        <taxon>Bacillati</taxon>
        <taxon>Actinomycetota</taxon>
        <taxon>Actinomycetes</taxon>
        <taxon>Kitasatosporales</taxon>
        <taxon>Streptomycetaceae</taxon>
        <taxon>Streptomyces</taxon>
    </lineage>
</organism>
<gene>
    <name evidence="1" type="ORF">R1Y80_00970</name>
</gene>
<protein>
    <submittedName>
        <fullName evidence="1">PhiSA1p31-related protein</fullName>
    </submittedName>
</protein>
<sequence length="142" mass="15004">MRIELIDLDKHPLVVAVEADGTMVVHSRGICGERAAEVLRSAASALEAGHPPYPCTPGVPGPVGPSAGEGWYVSDLTWSDSSGRVWDLRESYRSAGNLLWHWTGQVDRRGVPLMSTGTGSVVQSLDVVLALYAPLVVAGGRG</sequence>
<dbReference type="AlphaFoldDB" id="A0AAU8KB82"/>